<dbReference type="GO" id="GO:0046655">
    <property type="term" value="P:folic acid metabolic process"/>
    <property type="evidence" value="ECO:0007669"/>
    <property type="project" value="TreeGrafter"/>
</dbReference>
<dbReference type="GO" id="GO:0046654">
    <property type="term" value="P:tetrahydrofolate biosynthetic process"/>
    <property type="evidence" value="ECO:0007669"/>
    <property type="project" value="InterPro"/>
</dbReference>
<dbReference type="GO" id="GO:0004146">
    <property type="term" value="F:dihydrofolate reductase activity"/>
    <property type="evidence" value="ECO:0007669"/>
    <property type="project" value="UniProtKB-EC"/>
</dbReference>
<dbReference type="InterPro" id="IPR001796">
    <property type="entry name" value="DHFR_dom"/>
</dbReference>
<dbReference type="Proteomes" id="UP000297089">
    <property type="component" value="Segment"/>
</dbReference>
<dbReference type="PANTHER" id="PTHR48069:SF6">
    <property type="entry name" value="DIHYDROFOLATE REDUCTASE"/>
    <property type="match status" value="1"/>
</dbReference>
<comment type="similarity">
    <text evidence="2 8">Belongs to the dihydrofolate reductase family.</text>
</comment>
<dbReference type="CDD" id="cd00209">
    <property type="entry name" value="DHFR"/>
    <property type="match status" value="1"/>
</dbReference>
<protein>
    <recommendedName>
        <fullName evidence="7">Viral dihydrofolate reductase</fullName>
        <ecNumber evidence="3">1.5.1.3</ecNumber>
    </recommendedName>
</protein>
<keyword evidence="11" id="KW-1185">Reference proteome</keyword>
<evidence type="ECO:0000256" key="6">
    <source>
        <dbReference type="ARBA" id="ARBA00023002"/>
    </source>
</evidence>
<dbReference type="EMBL" id="KP265674">
    <property type="protein sequence ID" value="AJE29641.1"/>
    <property type="molecule type" value="Genomic_DNA"/>
</dbReference>
<dbReference type="SUPFAM" id="SSF53597">
    <property type="entry name" value="Dihydrofolate reductase-like"/>
    <property type="match status" value="1"/>
</dbReference>
<comment type="pathway">
    <text evidence="1">Cofactor biosynthesis; tetrahydrofolate biosynthesis; 5,6,7,8-tetrahydrofolate from 7,8-dihydrofolate: step 1/1.</text>
</comment>
<keyword evidence="6" id="KW-0560">Oxidoreductase</keyword>
<dbReference type="PROSITE" id="PS51330">
    <property type="entry name" value="DHFR_2"/>
    <property type="match status" value="1"/>
</dbReference>
<feature type="domain" description="DHFR" evidence="9">
    <location>
        <begin position="4"/>
        <end position="182"/>
    </location>
</feature>
<dbReference type="FunFam" id="3.40.430.10:FF:000002">
    <property type="entry name" value="Dihydrofolate reductase"/>
    <property type="match status" value="1"/>
</dbReference>
<accession>A0A0B5D3H5</accession>
<dbReference type="GO" id="GO:0046452">
    <property type="term" value="P:dihydrofolate metabolic process"/>
    <property type="evidence" value="ECO:0007669"/>
    <property type="project" value="TreeGrafter"/>
</dbReference>
<dbReference type="InterPro" id="IPR017925">
    <property type="entry name" value="DHFR_CS"/>
</dbReference>
<evidence type="ECO:0000256" key="2">
    <source>
        <dbReference type="ARBA" id="ARBA00009539"/>
    </source>
</evidence>
<evidence type="ECO:0000256" key="1">
    <source>
        <dbReference type="ARBA" id="ARBA00004903"/>
    </source>
</evidence>
<dbReference type="InterPro" id="IPR012259">
    <property type="entry name" value="DHFR"/>
</dbReference>
<name>A0A0B5D3H5_9GAMA</name>
<proteinExistence type="inferred from homology"/>
<reference evidence="10 11" key="1">
    <citation type="submission" date="2018-02" db="EMBL/GenBank/DDBJ databases">
        <title>Complete genome sequence of MneRV2, the pig-tailed macaque RV2 rhadinovirus, and evolutionary relationship with rhesus macaque RRV and human herpesvirus 8/KSHV.</title>
        <authorList>
            <person name="Rose T.M."/>
            <person name="Bruce A.G."/>
        </authorList>
    </citation>
    <scope>NUCLEOTIDE SEQUENCE [LARGE SCALE GENOMIC DNA]</scope>
    <source>
        <strain evidence="10 11">J97167</strain>
    </source>
</reference>
<evidence type="ECO:0000256" key="7">
    <source>
        <dbReference type="ARBA" id="ARBA00067207"/>
    </source>
</evidence>
<evidence type="ECO:0000256" key="3">
    <source>
        <dbReference type="ARBA" id="ARBA00012856"/>
    </source>
</evidence>
<evidence type="ECO:0000259" key="9">
    <source>
        <dbReference type="PROSITE" id="PS51330"/>
    </source>
</evidence>
<evidence type="ECO:0000313" key="11">
    <source>
        <dbReference type="Proteomes" id="UP000297089"/>
    </source>
</evidence>
<dbReference type="InterPro" id="IPR024072">
    <property type="entry name" value="DHFR-like_dom_sf"/>
</dbReference>
<dbReference type="PROSITE" id="PS00075">
    <property type="entry name" value="DHFR_1"/>
    <property type="match status" value="1"/>
</dbReference>
<dbReference type="GO" id="GO:0006730">
    <property type="term" value="P:one-carbon metabolic process"/>
    <property type="evidence" value="ECO:0007669"/>
    <property type="project" value="UniProtKB-KW"/>
</dbReference>
<gene>
    <name evidence="10" type="primary">ORF2</name>
</gene>
<dbReference type="Pfam" id="PF00186">
    <property type="entry name" value="DHFR_1"/>
    <property type="match status" value="1"/>
</dbReference>
<evidence type="ECO:0000256" key="5">
    <source>
        <dbReference type="ARBA" id="ARBA00022857"/>
    </source>
</evidence>
<dbReference type="PRINTS" id="PR00070">
    <property type="entry name" value="DHFR"/>
</dbReference>
<evidence type="ECO:0000313" key="10">
    <source>
        <dbReference type="EMBL" id="AJE29641.1"/>
    </source>
</evidence>
<sequence>MDTIVNCIVAVDEQMGIGKCGTLPWPFLKKEMMYFQNMTKTPLTRGKKNMVIMGKNTWFSIPEKNRPLKERINVVLSKELTEPPKGAHFLAKTIDDALNVFKQHENELDMIWVIGGRSVYESALTYSCHLRLFVTRIMHCFDCDVFFPSIDFKKYTLLELPGQDTTTYQEHGIKYRFEVYEKYEN</sequence>
<keyword evidence="4" id="KW-0554">One-carbon metabolism</keyword>
<dbReference type="GO" id="GO:0050661">
    <property type="term" value="F:NADP binding"/>
    <property type="evidence" value="ECO:0007669"/>
    <property type="project" value="InterPro"/>
</dbReference>
<keyword evidence="5" id="KW-0521">NADP</keyword>
<dbReference type="KEGG" id="vg:65099534"/>
<evidence type="ECO:0000256" key="4">
    <source>
        <dbReference type="ARBA" id="ARBA00022563"/>
    </source>
</evidence>
<organism evidence="10 11">
    <name type="scientific">macacine gammaherpesvirus 12</name>
    <dbReference type="NCBI Taxonomy" id="2560571"/>
    <lineage>
        <taxon>Viruses</taxon>
        <taxon>Duplodnaviria</taxon>
        <taxon>Heunggongvirae</taxon>
        <taxon>Peploviricota</taxon>
        <taxon>Herviviricetes</taxon>
        <taxon>Herpesvirales</taxon>
        <taxon>Orthoherpesviridae</taxon>
        <taxon>Gammaherpesvirinae</taxon>
        <taxon>Rhadinovirus</taxon>
        <taxon>Rhadinovirus macacinegamma12</taxon>
    </lineage>
</organism>
<evidence type="ECO:0000256" key="8">
    <source>
        <dbReference type="RuleBase" id="RU004474"/>
    </source>
</evidence>
<dbReference type="EC" id="1.5.1.3" evidence="3"/>
<dbReference type="Gene3D" id="3.40.430.10">
    <property type="entry name" value="Dihydrofolate Reductase, subunit A"/>
    <property type="match status" value="1"/>
</dbReference>
<dbReference type="PANTHER" id="PTHR48069">
    <property type="entry name" value="DIHYDROFOLATE REDUCTASE"/>
    <property type="match status" value="1"/>
</dbReference>